<evidence type="ECO:0000313" key="4">
    <source>
        <dbReference type="EMBL" id="TWJ13925.1"/>
    </source>
</evidence>
<organism evidence="4 5">
    <name type="scientific">Geobacter argillaceus</name>
    <dbReference type="NCBI Taxonomy" id="345631"/>
    <lineage>
        <taxon>Bacteria</taxon>
        <taxon>Pseudomonadati</taxon>
        <taxon>Thermodesulfobacteriota</taxon>
        <taxon>Desulfuromonadia</taxon>
        <taxon>Geobacterales</taxon>
        <taxon>Geobacteraceae</taxon>
        <taxon>Geobacter</taxon>
    </lineage>
</organism>
<dbReference type="CDD" id="cd02440">
    <property type="entry name" value="AdoMet_MTases"/>
    <property type="match status" value="1"/>
</dbReference>
<proteinExistence type="predicted"/>
<gene>
    <name evidence="4" type="ORF">JN12_03642</name>
</gene>
<dbReference type="PANTHER" id="PTHR47739">
    <property type="entry name" value="TRNA1(VAL) (ADENINE(37)-N6)-METHYLTRANSFERASE"/>
    <property type="match status" value="1"/>
</dbReference>
<reference evidence="4 5" key="1">
    <citation type="submission" date="2019-07" db="EMBL/GenBank/DDBJ databases">
        <title>Genomic Encyclopedia of Archaeal and Bacterial Type Strains, Phase II (KMG-II): from individual species to whole genera.</title>
        <authorList>
            <person name="Goeker M."/>
        </authorList>
    </citation>
    <scope>NUCLEOTIDE SEQUENCE [LARGE SCALE GENOMIC DNA]</scope>
    <source>
        <strain evidence="4 5">ATCC BAA-1139</strain>
    </source>
</reference>
<evidence type="ECO:0000313" key="5">
    <source>
        <dbReference type="Proteomes" id="UP000319449"/>
    </source>
</evidence>
<keyword evidence="5" id="KW-1185">Reference proteome</keyword>
<dbReference type="GO" id="GO:0032259">
    <property type="term" value="P:methylation"/>
    <property type="evidence" value="ECO:0007669"/>
    <property type="project" value="UniProtKB-KW"/>
</dbReference>
<evidence type="ECO:0000256" key="2">
    <source>
        <dbReference type="ARBA" id="ARBA00022691"/>
    </source>
</evidence>
<evidence type="ECO:0000259" key="3">
    <source>
        <dbReference type="Pfam" id="PF05175"/>
    </source>
</evidence>
<dbReference type="Gene3D" id="3.40.50.150">
    <property type="entry name" value="Vaccinia Virus protein VP39"/>
    <property type="match status" value="1"/>
</dbReference>
<protein>
    <submittedName>
        <fullName evidence="4">tRNA1Val (Adenine37-N6)-methyltransferase</fullName>
    </submittedName>
</protein>
<dbReference type="InterPro" id="IPR050210">
    <property type="entry name" value="tRNA_Adenine-N(6)_MTase"/>
</dbReference>
<dbReference type="Pfam" id="PF05175">
    <property type="entry name" value="MTS"/>
    <property type="match status" value="1"/>
</dbReference>
<accession>A0A562V7P7</accession>
<keyword evidence="2" id="KW-0949">S-adenosyl-L-methionine</keyword>
<name>A0A562V7P7_9BACT</name>
<dbReference type="InterPro" id="IPR007848">
    <property type="entry name" value="Small_mtfrase_dom"/>
</dbReference>
<dbReference type="SUPFAM" id="SSF53335">
    <property type="entry name" value="S-adenosyl-L-methionine-dependent methyltransferases"/>
    <property type="match status" value="1"/>
</dbReference>
<sequence>MTSEERSKKHPCPDCTFCQWCGDDRCRLCRGTCATPRSKLSQAEQIALYDAINDVGNNTHADETLDELRGYGLRIAQPIHGYRFSLDPLLLCDFGLPRPGERVLDLGTGCGIIPLMLARRVADLELVGVEYQQAMADLARRNVAMNGLAERITILHEDVTALTGHFPASSFDSVLANPPFRKQGTGRLSPKAGRDLARHESSAGLAEFLAAARYLVKPGGRICFVHLPARLGEFLATAATLKLAPLRLRLVHGAATADARMFLIELAKGRRGELQVLPPLITRGDGGDYSAEVSRMLTGV</sequence>
<feature type="domain" description="Methyltransferase small" evidence="3">
    <location>
        <begin position="99"/>
        <end position="185"/>
    </location>
</feature>
<keyword evidence="1 4" id="KW-0489">Methyltransferase</keyword>
<evidence type="ECO:0000256" key="1">
    <source>
        <dbReference type="ARBA" id="ARBA00022603"/>
    </source>
</evidence>
<dbReference type="PANTHER" id="PTHR47739:SF1">
    <property type="entry name" value="TRNA1(VAL) (ADENINE(37)-N6)-METHYLTRANSFERASE"/>
    <property type="match status" value="1"/>
</dbReference>
<dbReference type="Proteomes" id="UP000319449">
    <property type="component" value="Unassembled WGS sequence"/>
</dbReference>
<comment type="caution">
    <text evidence="4">The sequence shown here is derived from an EMBL/GenBank/DDBJ whole genome shotgun (WGS) entry which is preliminary data.</text>
</comment>
<keyword evidence="4" id="KW-0808">Transferase</keyword>
<dbReference type="AlphaFoldDB" id="A0A562V7P7"/>
<dbReference type="EMBL" id="VLLN01000033">
    <property type="protein sequence ID" value="TWJ13925.1"/>
    <property type="molecule type" value="Genomic_DNA"/>
</dbReference>
<dbReference type="GO" id="GO:0008168">
    <property type="term" value="F:methyltransferase activity"/>
    <property type="evidence" value="ECO:0007669"/>
    <property type="project" value="UniProtKB-KW"/>
</dbReference>
<dbReference type="InterPro" id="IPR029063">
    <property type="entry name" value="SAM-dependent_MTases_sf"/>
</dbReference>